<dbReference type="SUPFAM" id="SSF52047">
    <property type="entry name" value="RNI-like"/>
    <property type="match status" value="1"/>
</dbReference>
<feature type="domain" description="Cytochrome b561" evidence="8">
    <location>
        <begin position="1"/>
        <end position="183"/>
    </location>
</feature>
<keyword evidence="5 7" id="KW-1133">Transmembrane helix</keyword>
<protein>
    <recommendedName>
        <fullName evidence="8">Cytochrome b561 domain-containing protein</fullName>
    </recommendedName>
</protein>
<accession>A0A813TR51</accession>
<dbReference type="AlphaFoldDB" id="A0A813TR51"/>
<dbReference type="CDD" id="cd08760">
    <property type="entry name" value="Cyt_b561_FRRS1_like"/>
    <property type="match status" value="1"/>
</dbReference>
<dbReference type="Proteomes" id="UP000663828">
    <property type="component" value="Unassembled WGS sequence"/>
</dbReference>
<gene>
    <name evidence="9" type="ORF">XAT740_LOCUS3574</name>
</gene>
<evidence type="ECO:0000256" key="7">
    <source>
        <dbReference type="SAM" id="Phobius"/>
    </source>
</evidence>
<evidence type="ECO:0000256" key="5">
    <source>
        <dbReference type="ARBA" id="ARBA00022989"/>
    </source>
</evidence>
<sequence>MSLNLVQAHGMAMAIGLMIFGSTGILFARYGRSIRFGNRRQLLGKSVWFQIHRFLLSFTPLLVLVGFLFILVRKGGKWADPTSADIRIFIHSILGGIILCCVIIQIWLVLYRCHPQSRYRYIFDWSHRSIGLLGFSLFFPAVFIILVVMYSFRPTLLPIFSCWTAWMVIVVLTLERIQSRQRKPIVPVEHNGHGGNENQQRTNASGQLDTETGAQVYLTNGYYNYIKIIFFSRYLRKCIRNYDGYKVNLKAISKRQFDRIFRAIRPDQIVTLTLCDDEETPGQMSLFFTLFPAFEQSFIRLECLHIRNFEACPILHPMNVLHTISIDFVQWPVHSFGIANIQKFDEKFASIFRLPTLRTLILNKESVNNRFNIQILPTNENITQFEIHLRTIDNLSLLFKCFPNIQRLTFSLNTTSVDDDFTSEFRIPRSLTHLTMKVSFGLRDEIKRILQSCPMLIYLNIHIEWKQTDTLQWLDADWWQSIVEEFLPRLEIFRLQVDIPSSPELNITNDSLKGFQTQFWTNRSFTIGMMPFDPLSVDCRRETIENKVLTINLASSPMITFPNAEILKLEHVTNSETTCYVISQLVEIQRYMNDFSILEHLILQSACAVTSSVLTQLINVSPCLTRLTISSFNSQLHPLLNSKYPQIRWLDMRREYLPKKFRTSLCSAFPCLEHLMNCYLYDEVYLEILIENLKDLQNLTTRILSYYFEDDGELDHWLRTHTRLKNFAFKLIDHRQILLWISN</sequence>
<comment type="subcellular location">
    <subcellularLocation>
        <location evidence="1">Membrane</location>
    </subcellularLocation>
</comment>
<dbReference type="Gene3D" id="1.20.120.1770">
    <property type="match status" value="1"/>
</dbReference>
<feature type="transmembrane region" description="Helical" evidence="7">
    <location>
        <begin position="51"/>
        <end position="72"/>
    </location>
</feature>
<evidence type="ECO:0000256" key="1">
    <source>
        <dbReference type="ARBA" id="ARBA00004370"/>
    </source>
</evidence>
<dbReference type="SMART" id="SM00665">
    <property type="entry name" value="B561"/>
    <property type="match status" value="1"/>
</dbReference>
<keyword evidence="2" id="KW-0813">Transport</keyword>
<dbReference type="EMBL" id="CAJNOR010000138">
    <property type="protein sequence ID" value="CAF0813239.1"/>
    <property type="molecule type" value="Genomic_DNA"/>
</dbReference>
<feature type="transmembrane region" description="Helical" evidence="7">
    <location>
        <begin position="88"/>
        <end position="110"/>
    </location>
</feature>
<dbReference type="InterPro" id="IPR032675">
    <property type="entry name" value="LRR_dom_sf"/>
</dbReference>
<dbReference type="GO" id="GO:0016020">
    <property type="term" value="C:membrane"/>
    <property type="evidence" value="ECO:0007669"/>
    <property type="project" value="UniProtKB-SubCell"/>
</dbReference>
<feature type="transmembrane region" description="Helical" evidence="7">
    <location>
        <begin position="130"/>
        <end position="150"/>
    </location>
</feature>
<keyword evidence="10" id="KW-1185">Reference proteome</keyword>
<feature type="transmembrane region" description="Helical" evidence="7">
    <location>
        <begin position="6"/>
        <end position="30"/>
    </location>
</feature>
<dbReference type="PROSITE" id="PS50939">
    <property type="entry name" value="CYTOCHROME_B561"/>
    <property type="match status" value="1"/>
</dbReference>
<evidence type="ECO:0000259" key="8">
    <source>
        <dbReference type="PROSITE" id="PS50939"/>
    </source>
</evidence>
<evidence type="ECO:0000313" key="10">
    <source>
        <dbReference type="Proteomes" id="UP000663828"/>
    </source>
</evidence>
<proteinExistence type="predicted"/>
<organism evidence="9 10">
    <name type="scientific">Adineta ricciae</name>
    <name type="common">Rotifer</name>
    <dbReference type="NCBI Taxonomy" id="249248"/>
    <lineage>
        <taxon>Eukaryota</taxon>
        <taxon>Metazoa</taxon>
        <taxon>Spiralia</taxon>
        <taxon>Gnathifera</taxon>
        <taxon>Rotifera</taxon>
        <taxon>Eurotatoria</taxon>
        <taxon>Bdelloidea</taxon>
        <taxon>Adinetida</taxon>
        <taxon>Adinetidae</taxon>
        <taxon>Adineta</taxon>
    </lineage>
</organism>
<keyword evidence="3 7" id="KW-0812">Transmembrane</keyword>
<evidence type="ECO:0000256" key="2">
    <source>
        <dbReference type="ARBA" id="ARBA00022448"/>
    </source>
</evidence>
<evidence type="ECO:0000256" key="6">
    <source>
        <dbReference type="ARBA" id="ARBA00023136"/>
    </source>
</evidence>
<keyword evidence="4" id="KW-0249">Electron transport</keyword>
<name>A0A813TR51_ADIRI</name>
<evidence type="ECO:0000256" key="3">
    <source>
        <dbReference type="ARBA" id="ARBA00022692"/>
    </source>
</evidence>
<dbReference type="InterPro" id="IPR006593">
    <property type="entry name" value="Cyt_b561/ferric_Rdtase_TM"/>
</dbReference>
<keyword evidence="6 7" id="KW-0472">Membrane</keyword>
<reference evidence="9" key="1">
    <citation type="submission" date="2021-02" db="EMBL/GenBank/DDBJ databases">
        <authorList>
            <person name="Nowell W R."/>
        </authorList>
    </citation>
    <scope>NUCLEOTIDE SEQUENCE</scope>
</reference>
<evidence type="ECO:0000313" key="9">
    <source>
        <dbReference type="EMBL" id="CAF0813239.1"/>
    </source>
</evidence>
<dbReference type="Gene3D" id="3.80.10.10">
    <property type="entry name" value="Ribonuclease Inhibitor"/>
    <property type="match status" value="2"/>
</dbReference>
<evidence type="ECO:0000256" key="4">
    <source>
        <dbReference type="ARBA" id="ARBA00022982"/>
    </source>
</evidence>
<comment type="caution">
    <text evidence="9">The sequence shown here is derived from an EMBL/GenBank/DDBJ whole genome shotgun (WGS) entry which is preliminary data.</text>
</comment>